<dbReference type="EMBL" id="PKHR02000002">
    <property type="protein sequence ID" value="MEM5984612.1"/>
    <property type="molecule type" value="Genomic_DNA"/>
</dbReference>
<organism evidence="1 2">
    <name type="scientific">Corynebacterium hesseae</name>
    <dbReference type="NCBI Taxonomy" id="2913502"/>
    <lineage>
        <taxon>Bacteria</taxon>
        <taxon>Bacillati</taxon>
        <taxon>Actinomycetota</taxon>
        <taxon>Actinomycetes</taxon>
        <taxon>Mycobacteriales</taxon>
        <taxon>Corynebacteriaceae</taxon>
        <taxon>Corynebacterium</taxon>
    </lineage>
</organism>
<protein>
    <submittedName>
        <fullName evidence="1">DUF4192 family protein</fullName>
    </submittedName>
</protein>
<comment type="caution">
    <text evidence="1">The sequence shown here is derived from an EMBL/GenBank/DDBJ whole genome shotgun (WGS) entry which is preliminary data.</text>
</comment>
<proteinExistence type="predicted"/>
<dbReference type="RefSeq" id="WP_070532488.1">
    <property type="nucleotide sequence ID" value="NZ_PKHR02000002.1"/>
</dbReference>
<name>A0ABU9UF19_9CORY</name>
<sequence length="148" mass="16679">MATTIISNRENYLDRIARREFAPSKSNPIALSVLAESIEHPLIRDLYFDRTPNEYEQRAWINVADLAESNYATANAWCLAAFHSTNEQDINYCINKALDADPTHKLAGQFLDAINLGLADRLQQATAKGGHKARTIYEAKTELLTIER</sequence>
<gene>
    <name evidence="1" type="ORF">CYJ44_000325</name>
</gene>
<dbReference type="Proteomes" id="UP000235104">
    <property type="component" value="Unassembled WGS sequence"/>
</dbReference>
<dbReference type="Pfam" id="PF13830">
    <property type="entry name" value="DUF4192"/>
    <property type="match status" value="1"/>
</dbReference>
<evidence type="ECO:0000313" key="2">
    <source>
        <dbReference type="Proteomes" id="UP000235104"/>
    </source>
</evidence>
<dbReference type="InterPro" id="IPR025447">
    <property type="entry name" value="DUF4192"/>
</dbReference>
<reference evidence="1" key="1">
    <citation type="submission" date="2017-12" db="EMBL/GenBank/DDBJ databases">
        <authorList>
            <person name="Thomas-White K."/>
            <person name="Wolfe A.J."/>
        </authorList>
    </citation>
    <scope>NUCLEOTIDE SEQUENCE</scope>
    <source>
        <strain evidence="1">UMB0043</strain>
    </source>
</reference>
<evidence type="ECO:0000313" key="1">
    <source>
        <dbReference type="EMBL" id="MEM5984612.1"/>
    </source>
</evidence>
<keyword evidence="2" id="KW-1185">Reference proteome</keyword>
<accession>A0ABU9UF19</accession>